<comment type="caution">
    <text evidence="1">The sequence shown here is derived from an EMBL/GenBank/DDBJ whole genome shotgun (WGS) entry which is preliminary data.</text>
</comment>
<organism evidence="1 2">
    <name type="scientific">Microbacterium lacticum</name>
    <dbReference type="NCBI Taxonomy" id="33885"/>
    <lineage>
        <taxon>Bacteria</taxon>
        <taxon>Bacillati</taxon>
        <taxon>Actinomycetota</taxon>
        <taxon>Actinomycetes</taxon>
        <taxon>Micrococcales</taxon>
        <taxon>Microbacteriaceae</taxon>
        <taxon>Microbacterium</taxon>
    </lineage>
</organism>
<evidence type="ECO:0000313" key="1">
    <source>
        <dbReference type="EMBL" id="TQM98031.1"/>
    </source>
</evidence>
<dbReference type="AlphaFoldDB" id="A0A543KSK9"/>
<accession>A0A543KSK9</accession>
<sequence length="88" mass="9279">MGFSVFGLVVPHPAASSSVGVELSLYVVSDRARALSLGAKPRRIAVTIWELVVANPVIFLLGRVLHAPGPFVASVDDDRVVLSVGQVE</sequence>
<name>A0A543KSK9_9MICO</name>
<evidence type="ECO:0000313" key="2">
    <source>
        <dbReference type="Proteomes" id="UP000319804"/>
    </source>
</evidence>
<keyword evidence="2" id="KW-1185">Reference proteome</keyword>
<gene>
    <name evidence="1" type="ORF">FHX68_2050</name>
</gene>
<proteinExistence type="predicted"/>
<protein>
    <submittedName>
        <fullName evidence="1">Uncharacterized protein</fullName>
    </submittedName>
</protein>
<reference evidence="1 2" key="1">
    <citation type="submission" date="2019-06" db="EMBL/GenBank/DDBJ databases">
        <title>Sequencing the genomes of 1000 actinobacteria strains.</title>
        <authorList>
            <person name="Klenk H.-P."/>
        </authorList>
    </citation>
    <scope>NUCLEOTIDE SEQUENCE [LARGE SCALE GENOMIC DNA]</scope>
    <source>
        <strain evidence="1 2">DSM 20427</strain>
    </source>
</reference>
<dbReference type="Proteomes" id="UP000319804">
    <property type="component" value="Unassembled WGS sequence"/>
</dbReference>
<dbReference type="EMBL" id="VFPS01000003">
    <property type="protein sequence ID" value="TQM98031.1"/>
    <property type="molecule type" value="Genomic_DNA"/>
</dbReference>